<evidence type="ECO:0000313" key="4">
    <source>
        <dbReference type="Proteomes" id="UP000030744"/>
    </source>
</evidence>
<dbReference type="Proteomes" id="UP000030744">
    <property type="component" value="Unassembled WGS sequence"/>
</dbReference>
<gene>
    <name evidence="2" type="ORF">EMH_0098060</name>
    <name evidence="3" type="ORF">EMH_0098110</name>
</gene>
<evidence type="ECO:0000256" key="1">
    <source>
        <dbReference type="SAM" id="Coils"/>
    </source>
</evidence>
<dbReference type="Gene3D" id="1.10.287.2610">
    <property type="match status" value="1"/>
</dbReference>
<dbReference type="RefSeq" id="XP_013358087.1">
    <property type="nucleotide sequence ID" value="XM_013502633.1"/>
</dbReference>
<dbReference type="GeneID" id="25383767"/>
<name>U6KH03_9EIME</name>
<keyword evidence="4" id="KW-1185">Reference proteome</keyword>
<dbReference type="EMBL" id="HG688639">
    <property type="protein sequence ID" value="CDJ35532.1"/>
    <property type="molecule type" value="Genomic_DNA"/>
</dbReference>
<dbReference type="RefSeq" id="XP_013358110.1">
    <property type="nucleotide sequence ID" value="XM_013502656.1"/>
</dbReference>
<feature type="coiled-coil region" evidence="1">
    <location>
        <begin position="63"/>
        <end position="90"/>
    </location>
</feature>
<dbReference type="EMBL" id="HG688616">
    <property type="protein sequence ID" value="CDJ35509.1"/>
    <property type="molecule type" value="Genomic_DNA"/>
</dbReference>
<keyword evidence="1" id="KW-0175">Coiled coil</keyword>
<dbReference type="VEuPathDB" id="ToxoDB:EMH_0098110"/>
<evidence type="ECO:0000313" key="3">
    <source>
        <dbReference type="EMBL" id="CDJ35532.1"/>
    </source>
</evidence>
<protein>
    <submittedName>
        <fullName evidence="3">Uncharacterized protein</fullName>
    </submittedName>
</protein>
<sequence>MCRSWFRPSEIIGLQFELTQLTANADTTEEEVQPAAVLQTRLSMARENVDTLMKADAERTREVLRLKDRVATLQREVDSQQLRASQAEVQASDFRSRLIRSQACMGRLNTELQRVKKELVSQGTRKE</sequence>
<evidence type="ECO:0000313" key="2">
    <source>
        <dbReference type="EMBL" id="CDJ35509.1"/>
    </source>
</evidence>
<dbReference type="AlphaFoldDB" id="U6KH03"/>
<dbReference type="GeneID" id="25383769"/>
<reference evidence="3" key="1">
    <citation type="submission" date="2013-10" db="EMBL/GenBank/DDBJ databases">
        <title>Genomic analysis of the causative agents of coccidiosis in chickens.</title>
        <authorList>
            <person name="Reid A.J."/>
            <person name="Blake D."/>
            <person name="Billington K."/>
            <person name="Browne H."/>
            <person name="Dunn M."/>
            <person name="Hung S."/>
            <person name="Kawahara F."/>
            <person name="Miranda-Saavedra D."/>
            <person name="Mourier T."/>
            <person name="Nagra H."/>
            <person name="Otto T.D."/>
            <person name="Rawlings N."/>
            <person name="Sanchez A."/>
            <person name="Sanders M."/>
            <person name="Subramaniam C."/>
            <person name="Tay Y."/>
            <person name="Dear P."/>
            <person name="Doerig C."/>
            <person name="Gruber A."/>
            <person name="Parkinson J."/>
            <person name="Shirley M."/>
            <person name="Wan K.L."/>
            <person name="Berriman M."/>
            <person name="Tomley F."/>
            <person name="Pain A."/>
        </authorList>
    </citation>
    <scope>NUCLEOTIDE SEQUENCE [LARGE SCALE GENOMIC DNA]</scope>
    <source>
        <strain evidence="3">Houghton</strain>
    </source>
</reference>
<dbReference type="VEuPathDB" id="ToxoDB:EMH_0098060"/>
<reference evidence="3" key="2">
    <citation type="submission" date="2013-10" db="EMBL/GenBank/DDBJ databases">
        <authorList>
            <person name="Aslett M."/>
        </authorList>
    </citation>
    <scope>NUCLEOTIDE SEQUENCE [LARGE SCALE GENOMIC DNA]</scope>
    <source>
        <strain evidence="3">Houghton</strain>
    </source>
</reference>
<proteinExistence type="predicted"/>
<dbReference type="OrthoDB" id="348054at2759"/>
<organism evidence="3 4">
    <name type="scientific">Eimeria mitis</name>
    <dbReference type="NCBI Taxonomy" id="44415"/>
    <lineage>
        <taxon>Eukaryota</taxon>
        <taxon>Sar</taxon>
        <taxon>Alveolata</taxon>
        <taxon>Apicomplexa</taxon>
        <taxon>Conoidasida</taxon>
        <taxon>Coccidia</taxon>
        <taxon>Eucoccidiorida</taxon>
        <taxon>Eimeriorina</taxon>
        <taxon>Eimeriidae</taxon>
        <taxon>Eimeria</taxon>
    </lineage>
</organism>
<accession>U6KH03</accession>